<dbReference type="KEGG" id="nec:KGD82_16660"/>
<protein>
    <submittedName>
        <fullName evidence="2">Uncharacterized protein</fullName>
    </submittedName>
</protein>
<name>A0A975L8C0_9ACTN</name>
<accession>A0A975L8C0</accession>
<dbReference type="EMBL" id="CP074402">
    <property type="protein sequence ID" value="QVJ00391.1"/>
    <property type="molecule type" value="Genomic_DNA"/>
</dbReference>
<organism evidence="2 3">
    <name type="scientific">Nocardiopsis eucommiae</name>
    <dbReference type="NCBI Taxonomy" id="2831970"/>
    <lineage>
        <taxon>Bacteria</taxon>
        <taxon>Bacillati</taxon>
        <taxon>Actinomycetota</taxon>
        <taxon>Actinomycetes</taxon>
        <taxon>Streptosporangiales</taxon>
        <taxon>Nocardiopsidaceae</taxon>
        <taxon>Nocardiopsis</taxon>
    </lineage>
</organism>
<gene>
    <name evidence="2" type="ORF">KGD82_16660</name>
</gene>
<dbReference type="Proteomes" id="UP000682416">
    <property type="component" value="Chromosome"/>
</dbReference>
<evidence type="ECO:0000313" key="3">
    <source>
        <dbReference type="Proteomes" id="UP000682416"/>
    </source>
</evidence>
<keyword evidence="3" id="KW-1185">Reference proteome</keyword>
<dbReference type="AlphaFoldDB" id="A0A975L8C0"/>
<proteinExistence type="predicted"/>
<feature type="region of interest" description="Disordered" evidence="1">
    <location>
        <begin position="1"/>
        <end position="24"/>
    </location>
</feature>
<reference evidence="2" key="1">
    <citation type="submission" date="2021-05" db="EMBL/GenBank/DDBJ databases">
        <authorList>
            <person name="Kaiqin L."/>
            <person name="Jian G."/>
        </authorList>
    </citation>
    <scope>NUCLEOTIDE SEQUENCE</scope>
    <source>
        <strain evidence="2">HDS5</strain>
    </source>
</reference>
<evidence type="ECO:0000313" key="2">
    <source>
        <dbReference type="EMBL" id="QVJ00391.1"/>
    </source>
</evidence>
<sequence>MNPPEPYPEEPCDPPAGRPRSHPHVDSITAQARLLDEVLSNADETGAPIGPALDHLRQIIAEAEAALAELRPRLANTA</sequence>
<evidence type="ECO:0000256" key="1">
    <source>
        <dbReference type="SAM" id="MobiDB-lite"/>
    </source>
</evidence>